<gene>
    <name evidence="2" type="ORF">AB1Y20_023276</name>
</gene>
<evidence type="ECO:0000313" key="2">
    <source>
        <dbReference type="EMBL" id="KAL1519768.1"/>
    </source>
</evidence>
<dbReference type="Proteomes" id="UP001515480">
    <property type="component" value="Unassembled WGS sequence"/>
</dbReference>
<feature type="region of interest" description="Disordered" evidence="1">
    <location>
        <begin position="1"/>
        <end position="24"/>
    </location>
</feature>
<evidence type="ECO:0000313" key="3">
    <source>
        <dbReference type="Proteomes" id="UP001515480"/>
    </source>
</evidence>
<protein>
    <submittedName>
        <fullName evidence="2">Uncharacterized protein</fullName>
    </submittedName>
</protein>
<sequence length="186" mass="20004">MGPFALGDTSPASPGSLEPFHPGRERAVGESLRPFSTSPSTTTSATPSPAAVELLGSCTAVPIAELCSRCDEVYAFMTSLGLERSVTARDARCVTWLASRKCQELGLTWGARGQLTLRSGFVLTAKIGELVAYSIVGYHDLIVTGRSDDVTFLAQGGKQQRPSRRARHRMDEKAGVRHDVVKVQKI</sequence>
<dbReference type="AlphaFoldDB" id="A0AB34JE79"/>
<keyword evidence="3" id="KW-1185">Reference proteome</keyword>
<organism evidence="2 3">
    <name type="scientific">Prymnesium parvum</name>
    <name type="common">Toxic golden alga</name>
    <dbReference type="NCBI Taxonomy" id="97485"/>
    <lineage>
        <taxon>Eukaryota</taxon>
        <taxon>Haptista</taxon>
        <taxon>Haptophyta</taxon>
        <taxon>Prymnesiophyceae</taxon>
        <taxon>Prymnesiales</taxon>
        <taxon>Prymnesiaceae</taxon>
        <taxon>Prymnesium</taxon>
    </lineage>
</organism>
<dbReference type="EMBL" id="JBGBPQ010000009">
    <property type="protein sequence ID" value="KAL1519768.1"/>
    <property type="molecule type" value="Genomic_DNA"/>
</dbReference>
<proteinExistence type="predicted"/>
<name>A0AB34JE79_PRYPA</name>
<reference evidence="2 3" key="1">
    <citation type="journal article" date="2024" name="Science">
        <title>Giant polyketide synthase enzymes in the biosynthesis of giant marine polyether toxins.</title>
        <authorList>
            <person name="Fallon T.R."/>
            <person name="Shende V.V."/>
            <person name="Wierzbicki I.H."/>
            <person name="Pendleton A.L."/>
            <person name="Watervoot N.F."/>
            <person name="Auber R.P."/>
            <person name="Gonzalez D.J."/>
            <person name="Wisecaver J.H."/>
            <person name="Moore B.S."/>
        </authorList>
    </citation>
    <scope>NUCLEOTIDE SEQUENCE [LARGE SCALE GENOMIC DNA]</scope>
    <source>
        <strain evidence="2 3">12B1</strain>
    </source>
</reference>
<comment type="caution">
    <text evidence="2">The sequence shown here is derived from an EMBL/GenBank/DDBJ whole genome shotgun (WGS) entry which is preliminary data.</text>
</comment>
<evidence type="ECO:0000256" key="1">
    <source>
        <dbReference type="SAM" id="MobiDB-lite"/>
    </source>
</evidence>
<accession>A0AB34JE79</accession>